<name>A0A9W4X053_9GLOM</name>
<dbReference type="AlphaFoldDB" id="A0A9W4X053"/>
<sequence>MDAKKERKTTTEKILGKSCNNFLHEYLLQRKNDASFVENSQTEHSWYLAELKEQRRLNVQSAEIAFNAASAGCSCNDPLVRVDFQQARVSAGYSCDDPLVRLKSISLHLARASAGCSCDDPLTEKKTQVVRNFWKEIEEKTAIQTASLGHLNIFGRALTQYAYKQEVLTEGVKLRPPQKRENETEENVSSCKKVKESMNIPDIHEQKGQCTEPIAENNPFFDNNIDDESYGESLNLYDDNSNCEISEVYLDTEKIKIGCPRANIAETSPLSSQPELDFVSRDNHELDSLLDNGHVDCPAIINDVMKLQLGSLPREESRWILNNLDVSEKWHLFKEKSLELANKEGLFVESHTQQILSLSHVLLLKPKQHCPLMLEVFGGDLLETMHKDIIKRFTKQESEFDEKTLIELIRIIKLLQRNEIDRDKAVSELQILAVDRSYGERAILKAIRNIIERVPRTTLKSPIGEVELCTTYIDPILCPLFSNPDCGIFLRWSNKQAEESKARKQIGRAKQPDAIINEIDQLSWGLSKGHGEAKVQEEANNLYLLCTDLIRIAVFNKDAIDFYNMNCMLGFQVVGQHITFYLTTLLCDALYVMVEVSHVDAPMSLEEVPAFLTSLDTLLIISNTFWDNCIVSTENKESSRRSTLETPSFKEMIINIGDHSLVADDVQKRFQKTFQKKLFEKETE</sequence>
<dbReference type="OrthoDB" id="2225686at2759"/>
<gene>
    <name evidence="1" type="ORF">FWILDA_LOCUS15485</name>
</gene>
<evidence type="ECO:0000313" key="2">
    <source>
        <dbReference type="Proteomes" id="UP001153678"/>
    </source>
</evidence>
<keyword evidence="2" id="KW-1185">Reference proteome</keyword>
<feature type="non-terminal residue" evidence="1">
    <location>
        <position position="684"/>
    </location>
</feature>
<protein>
    <submittedName>
        <fullName evidence="1">3569_t:CDS:1</fullName>
    </submittedName>
</protein>
<dbReference type="Proteomes" id="UP001153678">
    <property type="component" value="Unassembled WGS sequence"/>
</dbReference>
<comment type="caution">
    <text evidence="1">The sequence shown here is derived from an EMBL/GenBank/DDBJ whole genome shotgun (WGS) entry which is preliminary data.</text>
</comment>
<reference evidence="1" key="1">
    <citation type="submission" date="2022-08" db="EMBL/GenBank/DDBJ databases">
        <authorList>
            <person name="Kallberg Y."/>
            <person name="Tangrot J."/>
            <person name="Rosling A."/>
        </authorList>
    </citation>
    <scope>NUCLEOTIDE SEQUENCE</scope>
    <source>
        <strain evidence="1">Wild A</strain>
    </source>
</reference>
<organism evidence="1 2">
    <name type="scientific">Funneliformis geosporum</name>
    <dbReference type="NCBI Taxonomy" id="1117311"/>
    <lineage>
        <taxon>Eukaryota</taxon>
        <taxon>Fungi</taxon>
        <taxon>Fungi incertae sedis</taxon>
        <taxon>Mucoromycota</taxon>
        <taxon>Glomeromycotina</taxon>
        <taxon>Glomeromycetes</taxon>
        <taxon>Glomerales</taxon>
        <taxon>Glomeraceae</taxon>
        <taxon>Funneliformis</taxon>
    </lineage>
</organism>
<proteinExistence type="predicted"/>
<evidence type="ECO:0000313" key="1">
    <source>
        <dbReference type="EMBL" id="CAI2192256.1"/>
    </source>
</evidence>
<accession>A0A9W4X053</accession>
<dbReference type="EMBL" id="CAMKVN010008151">
    <property type="protein sequence ID" value="CAI2192256.1"/>
    <property type="molecule type" value="Genomic_DNA"/>
</dbReference>